<gene>
    <name evidence="7" type="ORF">MSIBF_A2060001</name>
</gene>
<organism evidence="7">
    <name type="scientific">groundwater metagenome</name>
    <dbReference type="NCBI Taxonomy" id="717931"/>
    <lineage>
        <taxon>unclassified sequences</taxon>
        <taxon>metagenomes</taxon>
        <taxon>ecological metagenomes</taxon>
    </lineage>
</organism>
<sequence length="50" mass="5603">MLKEAKVVVIPGNIFGKDGEGYVRISYSTSTENIEKALERIEKFMGNLNL</sequence>
<accession>A0A098EB34</accession>
<evidence type="ECO:0000256" key="4">
    <source>
        <dbReference type="ARBA" id="ARBA00022679"/>
    </source>
</evidence>
<evidence type="ECO:0000256" key="1">
    <source>
        <dbReference type="ARBA" id="ARBA00001933"/>
    </source>
</evidence>
<dbReference type="Gene3D" id="3.90.1150.10">
    <property type="entry name" value="Aspartate Aminotransferase, domain 1"/>
    <property type="match status" value="1"/>
</dbReference>
<dbReference type="AlphaFoldDB" id="A0A098EB34"/>
<dbReference type="SUPFAM" id="SSF53383">
    <property type="entry name" value="PLP-dependent transferases"/>
    <property type="match status" value="1"/>
</dbReference>
<name>A0A098EB34_9ZZZZ</name>
<dbReference type="PANTHER" id="PTHR46383:SF1">
    <property type="entry name" value="ASPARTATE AMINOTRANSFERASE"/>
    <property type="match status" value="1"/>
</dbReference>
<evidence type="ECO:0000256" key="2">
    <source>
        <dbReference type="ARBA" id="ARBA00007441"/>
    </source>
</evidence>
<evidence type="ECO:0000256" key="5">
    <source>
        <dbReference type="ARBA" id="ARBA00022898"/>
    </source>
</evidence>
<evidence type="ECO:0000259" key="6">
    <source>
        <dbReference type="Pfam" id="PF00155"/>
    </source>
</evidence>
<dbReference type="GO" id="GO:0008483">
    <property type="term" value="F:transaminase activity"/>
    <property type="evidence" value="ECO:0007669"/>
    <property type="project" value="UniProtKB-KW"/>
</dbReference>
<proteinExistence type="inferred from homology"/>
<comment type="similarity">
    <text evidence="2">Belongs to the class-I pyridoxal-phosphate-dependent aminotransferase family.</text>
</comment>
<dbReference type="InterPro" id="IPR050596">
    <property type="entry name" value="AspAT/PAT-like"/>
</dbReference>
<evidence type="ECO:0000256" key="3">
    <source>
        <dbReference type="ARBA" id="ARBA00022576"/>
    </source>
</evidence>
<evidence type="ECO:0000313" key="7">
    <source>
        <dbReference type="EMBL" id="CEG12230.1"/>
    </source>
</evidence>
<dbReference type="InterPro" id="IPR015422">
    <property type="entry name" value="PyrdxlP-dep_Trfase_small"/>
</dbReference>
<dbReference type="GO" id="GO:0006520">
    <property type="term" value="P:amino acid metabolic process"/>
    <property type="evidence" value="ECO:0007669"/>
    <property type="project" value="InterPro"/>
</dbReference>
<dbReference type="InterPro" id="IPR004839">
    <property type="entry name" value="Aminotransferase_I/II_large"/>
</dbReference>
<dbReference type="GO" id="GO:0030170">
    <property type="term" value="F:pyridoxal phosphate binding"/>
    <property type="evidence" value="ECO:0007669"/>
    <property type="project" value="InterPro"/>
</dbReference>
<dbReference type="Pfam" id="PF00155">
    <property type="entry name" value="Aminotran_1_2"/>
    <property type="match status" value="1"/>
</dbReference>
<keyword evidence="4" id="KW-0808">Transferase</keyword>
<reference evidence="7" key="1">
    <citation type="submission" date="2014-09" db="EMBL/GenBank/DDBJ databases">
        <authorList>
            <person name="Probst J Alexander"/>
        </authorList>
    </citation>
    <scope>NUCLEOTIDE SEQUENCE</scope>
</reference>
<dbReference type="EMBL" id="CCXY01000120">
    <property type="protein sequence ID" value="CEG12230.1"/>
    <property type="molecule type" value="Genomic_DNA"/>
</dbReference>
<dbReference type="InterPro" id="IPR015424">
    <property type="entry name" value="PyrdxlP-dep_Trfase"/>
</dbReference>
<keyword evidence="5" id="KW-0663">Pyridoxal phosphate</keyword>
<protein>
    <recommendedName>
        <fullName evidence="6">Aminotransferase class I/classII large domain-containing protein</fullName>
    </recommendedName>
</protein>
<keyword evidence="3" id="KW-0032">Aminotransferase</keyword>
<dbReference type="PANTHER" id="PTHR46383">
    <property type="entry name" value="ASPARTATE AMINOTRANSFERASE"/>
    <property type="match status" value="1"/>
</dbReference>
<comment type="cofactor">
    <cofactor evidence="1">
        <name>pyridoxal 5'-phosphate</name>
        <dbReference type="ChEBI" id="CHEBI:597326"/>
    </cofactor>
</comment>
<feature type="domain" description="Aminotransferase class I/classII large" evidence="6">
    <location>
        <begin position="1"/>
        <end position="41"/>
    </location>
</feature>